<dbReference type="InterPro" id="IPR029063">
    <property type="entry name" value="SAM-dependent_MTases_sf"/>
</dbReference>
<accession>A0ABR8DAK4</accession>
<protein>
    <submittedName>
        <fullName evidence="1">Class I SAM-dependent methyltransferase</fullName>
    </submittedName>
</protein>
<dbReference type="GO" id="GO:0008168">
    <property type="term" value="F:methyltransferase activity"/>
    <property type="evidence" value="ECO:0007669"/>
    <property type="project" value="UniProtKB-KW"/>
</dbReference>
<proteinExistence type="predicted"/>
<dbReference type="Gene3D" id="3.40.50.150">
    <property type="entry name" value="Vaccinia Virus protein VP39"/>
    <property type="match status" value="1"/>
</dbReference>
<keyword evidence="1" id="KW-0808">Transferase</keyword>
<organism evidence="1 2">
    <name type="scientific">Anabaena azotica FACHB-119</name>
    <dbReference type="NCBI Taxonomy" id="947527"/>
    <lineage>
        <taxon>Bacteria</taxon>
        <taxon>Bacillati</taxon>
        <taxon>Cyanobacteriota</taxon>
        <taxon>Cyanophyceae</taxon>
        <taxon>Nostocales</taxon>
        <taxon>Nostocaceae</taxon>
        <taxon>Anabaena</taxon>
        <taxon>Anabaena azotica</taxon>
    </lineage>
</organism>
<gene>
    <name evidence="1" type="ORF">H6G83_24130</name>
</gene>
<dbReference type="Pfam" id="PF13489">
    <property type="entry name" value="Methyltransf_23"/>
    <property type="match status" value="1"/>
</dbReference>
<keyword evidence="2" id="KW-1185">Reference proteome</keyword>
<sequence length="173" mass="20648">MSILSVGCGRKQKQPNLVRLDISPEVEPDIVWDLEKMPYPFKDSTFSEIECFDVIEHLTNIPNNLQEFHRILKPGGLLKITTPHFSCANSYIDPTHKWHLSYFSFDYFSDSHSLSYYSKARYQIKYRHIQFQGGRVNRSVIRRLANKFPQTYEQRWAWIFPAWYVYFELEAIK</sequence>
<name>A0ABR8DAK4_9NOST</name>
<dbReference type="Proteomes" id="UP000661112">
    <property type="component" value="Unassembled WGS sequence"/>
</dbReference>
<dbReference type="GO" id="GO:0032259">
    <property type="term" value="P:methylation"/>
    <property type="evidence" value="ECO:0007669"/>
    <property type="project" value="UniProtKB-KW"/>
</dbReference>
<evidence type="ECO:0000313" key="1">
    <source>
        <dbReference type="EMBL" id="MBD2503659.1"/>
    </source>
</evidence>
<keyword evidence="1" id="KW-0489">Methyltransferase</keyword>
<dbReference type="EMBL" id="JACJSG010000038">
    <property type="protein sequence ID" value="MBD2503659.1"/>
    <property type="molecule type" value="Genomic_DNA"/>
</dbReference>
<dbReference type="SUPFAM" id="SSF53335">
    <property type="entry name" value="S-adenosyl-L-methionine-dependent methyltransferases"/>
    <property type="match status" value="1"/>
</dbReference>
<dbReference type="RefSeq" id="WP_190476617.1">
    <property type="nucleotide sequence ID" value="NZ_JACJSG010000038.1"/>
</dbReference>
<evidence type="ECO:0000313" key="2">
    <source>
        <dbReference type="Proteomes" id="UP000661112"/>
    </source>
</evidence>
<comment type="caution">
    <text evidence="1">The sequence shown here is derived from an EMBL/GenBank/DDBJ whole genome shotgun (WGS) entry which is preliminary data.</text>
</comment>
<reference evidence="1 2" key="1">
    <citation type="journal article" date="2020" name="ISME J.">
        <title>Comparative genomics reveals insights into cyanobacterial evolution and habitat adaptation.</title>
        <authorList>
            <person name="Chen M.Y."/>
            <person name="Teng W.K."/>
            <person name="Zhao L."/>
            <person name="Hu C.X."/>
            <person name="Zhou Y.K."/>
            <person name="Han B.P."/>
            <person name="Song L.R."/>
            <person name="Shu W.S."/>
        </authorList>
    </citation>
    <scope>NUCLEOTIDE SEQUENCE [LARGE SCALE GENOMIC DNA]</scope>
    <source>
        <strain evidence="1 2">FACHB-119</strain>
    </source>
</reference>